<dbReference type="EMBL" id="AUBJ02000001">
    <property type="protein sequence ID" value="MCP2332796.1"/>
    <property type="molecule type" value="Genomic_DNA"/>
</dbReference>
<reference evidence="1 2" key="1">
    <citation type="submission" date="2022-06" db="EMBL/GenBank/DDBJ databases">
        <title>Genomic Encyclopedia of Type Strains, Phase I: the one thousand microbial genomes (KMG-I) project.</title>
        <authorList>
            <person name="Kyrpides N."/>
        </authorList>
    </citation>
    <scope>NUCLEOTIDE SEQUENCE [LARGE SCALE GENOMIC DNA]</scope>
    <source>
        <strain evidence="1 2">DSM 43889</strain>
    </source>
</reference>
<sequence length="217" mass="23534">MEESERSHAELGAWLRLTPLLTEYLPFPAGSLRAAALVRVLDEVVLGDRSVLLECGCGWASVVIARFLARRGFGRLLSLEDDGERAAFVTTQLRREGLTEVARVVHAPLAAHPGSVDDLPWYEPGQVFEMVTRYVDRNGLIDLVLVDGPHGGGPDSGLIRYPVLPVVRNALAPGAVVLLDDADRAGEQAVIRHWTTEFGLRFTRDGMSGLAAATLTV</sequence>
<keyword evidence="1" id="KW-0489">Methyltransferase</keyword>
<dbReference type="GO" id="GO:0008168">
    <property type="term" value="F:methyltransferase activity"/>
    <property type="evidence" value="ECO:0007669"/>
    <property type="project" value="UniProtKB-KW"/>
</dbReference>
<keyword evidence="2" id="KW-1185">Reference proteome</keyword>
<dbReference type="Gene3D" id="3.40.50.150">
    <property type="entry name" value="Vaccinia Virus protein VP39"/>
    <property type="match status" value="1"/>
</dbReference>
<accession>A0ABT1JJV1</accession>
<protein>
    <submittedName>
        <fullName evidence="1">Methyltransferase domain-containing protein</fullName>
    </submittedName>
</protein>
<dbReference type="RefSeq" id="WP_026417708.1">
    <property type="nucleotide sequence ID" value="NZ_AUBJ02000001.1"/>
</dbReference>
<dbReference type="InterPro" id="IPR029063">
    <property type="entry name" value="SAM-dependent_MTases_sf"/>
</dbReference>
<proteinExistence type="predicted"/>
<comment type="caution">
    <text evidence="1">The sequence shown here is derived from an EMBL/GenBank/DDBJ whole genome shotgun (WGS) entry which is preliminary data.</text>
</comment>
<dbReference type="GO" id="GO:0032259">
    <property type="term" value="P:methylation"/>
    <property type="evidence" value="ECO:0007669"/>
    <property type="project" value="UniProtKB-KW"/>
</dbReference>
<organism evidence="1 2">
    <name type="scientific">Actinoalloteichus caeruleus DSM 43889</name>
    <dbReference type="NCBI Taxonomy" id="1120930"/>
    <lineage>
        <taxon>Bacteria</taxon>
        <taxon>Bacillati</taxon>
        <taxon>Actinomycetota</taxon>
        <taxon>Actinomycetes</taxon>
        <taxon>Pseudonocardiales</taxon>
        <taxon>Pseudonocardiaceae</taxon>
        <taxon>Actinoalloteichus</taxon>
        <taxon>Actinoalloteichus cyanogriseus</taxon>
    </lineage>
</organism>
<gene>
    <name evidence="1" type="ORF">G443_003066</name>
</gene>
<dbReference type="SUPFAM" id="SSF53335">
    <property type="entry name" value="S-adenosyl-L-methionine-dependent methyltransferases"/>
    <property type="match status" value="1"/>
</dbReference>
<dbReference type="Pfam" id="PF13578">
    <property type="entry name" value="Methyltransf_24"/>
    <property type="match status" value="1"/>
</dbReference>
<dbReference type="Proteomes" id="UP000791080">
    <property type="component" value="Unassembled WGS sequence"/>
</dbReference>
<name>A0ABT1JJV1_ACTCY</name>
<keyword evidence="1" id="KW-0808">Transferase</keyword>
<evidence type="ECO:0000313" key="1">
    <source>
        <dbReference type="EMBL" id="MCP2332796.1"/>
    </source>
</evidence>
<evidence type="ECO:0000313" key="2">
    <source>
        <dbReference type="Proteomes" id="UP000791080"/>
    </source>
</evidence>